<accession>A0A1X7L7F0</accession>
<dbReference type="InterPro" id="IPR021254">
    <property type="entry name" value="DUF2806"/>
</dbReference>
<name>A0A1X7L7F0_9BACT</name>
<dbReference type="Pfam" id="PF10987">
    <property type="entry name" value="DUF2806"/>
    <property type="match status" value="1"/>
</dbReference>
<dbReference type="STRING" id="1028.SAMN05661096_03573"/>
<reference evidence="2" key="1">
    <citation type="submission" date="2017-04" db="EMBL/GenBank/DDBJ databases">
        <authorList>
            <person name="Varghese N."/>
            <person name="Submissions S."/>
        </authorList>
    </citation>
    <scope>NUCLEOTIDE SEQUENCE [LARGE SCALE GENOMIC DNA]</scope>
    <source>
        <strain evidence="2">DSM 4125</strain>
    </source>
</reference>
<evidence type="ECO:0008006" key="3">
    <source>
        <dbReference type="Google" id="ProtNLM"/>
    </source>
</evidence>
<proteinExistence type="predicted"/>
<dbReference type="OrthoDB" id="886161at2"/>
<sequence length="356" mass="39719">MYEIIATQGKRTDKATIHTLNVMGNKIRGDMSQEESSKEPQNSELSSVEAEDILSYIDGIPLPPAIKKSLWKSLGRLITGLVDVPVAYLEAKVQKIKSEADGLSLVTSEAAKSASKEFGVDRELVNRSVNFFGAKLLREQINRESIMEQATEDLKNDPPKEDSKEEIDEDWLEMFSRIAETKSSKDVQLFLSKILAGEIRKPGSFGAKTIQTLSTLDQRTAQQFMKFCNVSFELPQLGNSMTCVISEPFGNPASNGLQTLGLSYDVLTQLQDAGLVKHDFTSYRTLPPLMFSMPHVIGTTKLSFKPTALTPRETVRIKVLNFTSVGLELSQVLHKSSNPVYVEKYSTWIKDKFKLE</sequence>
<dbReference type="AlphaFoldDB" id="A0A1X7L7F0"/>
<dbReference type="RefSeq" id="WP_085518696.1">
    <property type="nucleotide sequence ID" value="NZ_FXAW01000008.1"/>
</dbReference>
<dbReference type="EMBL" id="FXAW01000008">
    <property type="protein sequence ID" value="SMG49162.1"/>
    <property type="molecule type" value="Genomic_DNA"/>
</dbReference>
<dbReference type="Proteomes" id="UP000193804">
    <property type="component" value="Unassembled WGS sequence"/>
</dbReference>
<keyword evidence="2" id="KW-1185">Reference proteome</keyword>
<organism evidence="1 2">
    <name type="scientific">Marivirga sericea</name>
    <dbReference type="NCBI Taxonomy" id="1028"/>
    <lineage>
        <taxon>Bacteria</taxon>
        <taxon>Pseudomonadati</taxon>
        <taxon>Bacteroidota</taxon>
        <taxon>Cytophagia</taxon>
        <taxon>Cytophagales</taxon>
        <taxon>Marivirgaceae</taxon>
        <taxon>Marivirga</taxon>
    </lineage>
</organism>
<protein>
    <recommendedName>
        <fullName evidence="3">DUF2806 domain-containing protein</fullName>
    </recommendedName>
</protein>
<evidence type="ECO:0000313" key="2">
    <source>
        <dbReference type="Proteomes" id="UP000193804"/>
    </source>
</evidence>
<evidence type="ECO:0000313" key="1">
    <source>
        <dbReference type="EMBL" id="SMG49162.1"/>
    </source>
</evidence>
<gene>
    <name evidence="1" type="ORF">SAMN05661096_03573</name>
</gene>